<evidence type="ECO:0000256" key="2">
    <source>
        <dbReference type="ARBA" id="ARBA00023125"/>
    </source>
</evidence>
<comment type="caution">
    <text evidence="5">The sequence shown here is derived from an EMBL/GenBank/DDBJ whole genome shotgun (WGS) entry which is preliminary data.</text>
</comment>
<dbReference type="InterPro" id="IPR050090">
    <property type="entry name" value="Tyrosine_recombinase_XerCD"/>
</dbReference>
<protein>
    <submittedName>
        <fullName evidence="5">Site-specific recombinase XerD</fullName>
    </submittedName>
</protein>
<reference evidence="5 6" key="1">
    <citation type="submission" date="2023-07" db="EMBL/GenBank/DDBJ databases">
        <title>Sorghum-associated microbial communities from plants grown in Nebraska, USA.</title>
        <authorList>
            <person name="Schachtman D."/>
        </authorList>
    </citation>
    <scope>NUCLEOTIDE SEQUENCE [LARGE SCALE GENOMIC DNA]</scope>
    <source>
        <strain evidence="5 6">3773</strain>
    </source>
</reference>
<evidence type="ECO:0000256" key="1">
    <source>
        <dbReference type="ARBA" id="ARBA00008857"/>
    </source>
</evidence>
<dbReference type="InterPro" id="IPR002104">
    <property type="entry name" value="Integrase_catalytic"/>
</dbReference>
<dbReference type="SUPFAM" id="SSF56349">
    <property type="entry name" value="DNA breaking-rejoining enzymes"/>
    <property type="match status" value="1"/>
</dbReference>
<dbReference type="InterPro" id="IPR011010">
    <property type="entry name" value="DNA_brk_join_enz"/>
</dbReference>
<evidence type="ECO:0000256" key="3">
    <source>
        <dbReference type="ARBA" id="ARBA00023172"/>
    </source>
</evidence>
<keyword evidence="2" id="KW-0238">DNA-binding</keyword>
<feature type="domain" description="Tyr recombinase" evidence="4">
    <location>
        <begin position="30"/>
        <end position="202"/>
    </location>
</feature>
<comment type="similarity">
    <text evidence="1">Belongs to the 'phage' integrase family.</text>
</comment>
<dbReference type="RefSeq" id="WP_310025781.1">
    <property type="nucleotide sequence ID" value="NZ_JAVDVI010000005.1"/>
</dbReference>
<dbReference type="Pfam" id="PF00589">
    <property type="entry name" value="Phage_integrase"/>
    <property type="match status" value="1"/>
</dbReference>
<organism evidence="5 6">
    <name type="scientific">Flavobacterium arsenatis</name>
    <dbReference type="NCBI Taxonomy" id="1484332"/>
    <lineage>
        <taxon>Bacteria</taxon>
        <taxon>Pseudomonadati</taxon>
        <taxon>Bacteroidota</taxon>
        <taxon>Flavobacteriia</taxon>
        <taxon>Flavobacteriales</taxon>
        <taxon>Flavobacteriaceae</taxon>
        <taxon>Flavobacterium</taxon>
    </lineage>
</organism>
<proteinExistence type="inferred from homology"/>
<keyword evidence="3" id="KW-0233">DNA recombination</keyword>
<evidence type="ECO:0000313" key="6">
    <source>
        <dbReference type="Proteomes" id="UP001255185"/>
    </source>
</evidence>
<evidence type="ECO:0000313" key="5">
    <source>
        <dbReference type="EMBL" id="MDR6967578.1"/>
    </source>
</evidence>
<sequence>MVAAIKFYYTGILQQKVDFNYLYPQGNQFKIPVVLDQMEVKKILESTDNLKHQAILSTCYGAGLRVSEVVGLKIIDINSSTMLISIKQSKGKIDRTVMLSQKLLIVLRKYFAEYKPKEFLFEGQAGGQYAVRSVQQILKNALLKAQIKKNASVHTLRHSFATHLIEQGTDVRFVQELLGHKSIKTTMIYTHLTDITKRKIVSPLDCL</sequence>
<gene>
    <name evidence="5" type="ORF">J2X31_001589</name>
</gene>
<dbReference type="InterPro" id="IPR013762">
    <property type="entry name" value="Integrase-like_cat_sf"/>
</dbReference>
<dbReference type="Gene3D" id="1.10.443.10">
    <property type="entry name" value="Intergrase catalytic core"/>
    <property type="match status" value="1"/>
</dbReference>
<dbReference type="Proteomes" id="UP001255185">
    <property type="component" value="Unassembled WGS sequence"/>
</dbReference>
<evidence type="ECO:0000259" key="4">
    <source>
        <dbReference type="PROSITE" id="PS51898"/>
    </source>
</evidence>
<name>A0ABU1TNY4_9FLAO</name>
<dbReference type="PROSITE" id="PS51898">
    <property type="entry name" value="TYR_RECOMBINASE"/>
    <property type="match status" value="1"/>
</dbReference>
<dbReference type="PANTHER" id="PTHR30349">
    <property type="entry name" value="PHAGE INTEGRASE-RELATED"/>
    <property type="match status" value="1"/>
</dbReference>
<accession>A0ABU1TNY4</accession>
<dbReference type="EMBL" id="JAVDVI010000005">
    <property type="protein sequence ID" value="MDR6967578.1"/>
    <property type="molecule type" value="Genomic_DNA"/>
</dbReference>
<keyword evidence="6" id="KW-1185">Reference proteome</keyword>
<dbReference type="PANTHER" id="PTHR30349:SF41">
    <property type="entry name" value="INTEGRASE_RECOMBINASE PROTEIN MJ0367-RELATED"/>
    <property type="match status" value="1"/>
</dbReference>